<sequence>MAAPAPLAVRDTTAARMLDMPAAEFRRLVDAGALPKPRRIGGHERWRTADIEAILSGDSAIPHEDFEL</sequence>
<protein>
    <recommendedName>
        <fullName evidence="3">Transcriptional regulator, AlpA family</fullName>
    </recommendedName>
</protein>
<dbReference type="Gene3D" id="1.10.238.160">
    <property type="match status" value="1"/>
</dbReference>
<dbReference type="OrthoDB" id="7874220at2"/>
<proteinExistence type="predicted"/>
<reference evidence="1 2" key="1">
    <citation type="submission" date="2016-10" db="EMBL/GenBank/DDBJ databases">
        <authorList>
            <person name="de Groot N.N."/>
        </authorList>
    </citation>
    <scope>NUCLEOTIDE SEQUENCE [LARGE SCALE GENOMIC DNA]</scope>
    <source>
        <strain evidence="1 2">DSM 26424</strain>
    </source>
</reference>
<evidence type="ECO:0008006" key="3">
    <source>
        <dbReference type="Google" id="ProtNLM"/>
    </source>
</evidence>
<evidence type="ECO:0000313" key="1">
    <source>
        <dbReference type="EMBL" id="SDJ36912.1"/>
    </source>
</evidence>
<gene>
    <name evidence="1" type="ORF">SAMN04487993_102812</name>
</gene>
<evidence type="ECO:0000313" key="2">
    <source>
        <dbReference type="Proteomes" id="UP000199093"/>
    </source>
</evidence>
<accession>A0A1G8T5S9</accession>
<keyword evidence="2" id="KW-1185">Reference proteome</keyword>
<dbReference type="Proteomes" id="UP000199093">
    <property type="component" value="Unassembled WGS sequence"/>
</dbReference>
<dbReference type="EMBL" id="FNEJ01000028">
    <property type="protein sequence ID" value="SDJ36912.1"/>
    <property type="molecule type" value="Genomic_DNA"/>
</dbReference>
<dbReference type="AlphaFoldDB" id="A0A1G8T5S9"/>
<dbReference type="STRING" id="555512.SAMN04487993_102812"/>
<name>A0A1G8T5S9_9RHOB</name>
<organism evidence="1 2">
    <name type="scientific">Salipiger marinus</name>
    <dbReference type="NCBI Taxonomy" id="555512"/>
    <lineage>
        <taxon>Bacteria</taxon>
        <taxon>Pseudomonadati</taxon>
        <taxon>Pseudomonadota</taxon>
        <taxon>Alphaproteobacteria</taxon>
        <taxon>Rhodobacterales</taxon>
        <taxon>Roseobacteraceae</taxon>
        <taxon>Salipiger</taxon>
    </lineage>
</organism>
<dbReference type="RefSeq" id="WP_089851461.1">
    <property type="nucleotide sequence ID" value="NZ_FNEJ01000028.1"/>
</dbReference>